<dbReference type="PIRSF" id="PIRSF037489">
    <property type="entry name" value="UCP037489_NIF3_YqfO"/>
    <property type="match status" value="1"/>
</dbReference>
<comment type="caution">
    <text evidence="7">The sequence shown here is derived from an EMBL/GenBank/DDBJ whole genome shotgun (WGS) entry which is preliminary data.</text>
</comment>
<dbReference type="InterPro" id="IPR017221">
    <property type="entry name" value="DUF34/NIF3_bac"/>
</dbReference>
<feature type="binding site" evidence="6">
    <location>
        <position position="103"/>
    </location>
    <ligand>
        <name>a divalent metal cation</name>
        <dbReference type="ChEBI" id="CHEBI:60240"/>
        <label>1</label>
    </ligand>
</feature>
<dbReference type="NCBIfam" id="TIGR00486">
    <property type="entry name" value="YbgI_SA1388"/>
    <property type="match status" value="1"/>
</dbReference>
<organism evidence="7 8">
    <name type="scientific">Maribacter vaceletii</name>
    <dbReference type="NCBI Taxonomy" id="1206816"/>
    <lineage>
        <taxon>Bacteria</taxon>
        <taxon>Pseudomonadati</taxon>
        <taxon>Bacteroidota</taxon>
        <taxon>Flavobacteriia</taxon>
        <taxon>Flavobacteriales</taxon>
        <taxon>Flavobacteriaceae</taxon>
        <taxon>Maribacter</taxon>
    </lineage>
</organism>
<evidence type="ECO:0000256" key="5">
    <source>
        <dbReference type="PIRNR" id="PIRNR037489"/>
    </source>
</evidence>
<evidence type="ECO:0000313" key="7">
    <source>
        <dbReference type="EMBL" id="RKR06973.1"/>
    </source>
</evidence>
<dbReference type="FunFam" id="3.30.70.120:FF:000006">
    <property type="entry name" value="GTP cyclohydrolase 1 type 2 homolog"/>
    <property type="match status" value="1"/>
</dbReference>
<reference evidence="7 8" key="1">
    <citation type="submission" date="2018-10" db="EMBL/GenBank/DDBJ databases">
        <title>Genomic Encyclopedia of Archaeal and Bacterial Type Strains, Phase II (KMG-II): from individual species to whole genera.</title>
        <authorList>
            <person name="Goeker M."/>
        </authorList>
    </citation>
    <scope>NUCLEOTIDE SEQUENCE [LARGE SCALE GENOMIC DNA]</scope>
    <source>
        <strain evidence="7 8">DSM 25230</strain>
    </source>
</reference>
<gene>
    <name evidence="7" type="ORF">CLV91_3203</name>
</gene>
<dbReference type="AlphaFoldDB" id="A0A495DTJ2"/>
<feature type="binding site" evidence="6">
    <location>
        <position position="65"/>
    </location>
    <ligand>
        <name>a divalent metal cation</name>
        <dbReference type="ChEBI" id="CHEBI:60240"/>
        <label>1</label>
    </ligand>
</feature>
<keyword evidence="4 5" id="KW-0479">Metal-binding</keyword>
<protein>
    <recommendedName>
        <fullName evidence="3 5">GTP cyclohydrolase 1 type 2 homolog</fullName>
    </recommendedName>
</protein>
<dbReference type="PANTHER" id="PTHR13799">
    <property type="entry name" value="NGG1 INTERACTING FACTOR 3"/>
    <property type="match status" value="1"/>
</dbReference>
<evidence type="ECO:0000256" key="1">
    <source>
        <dbReference type="ARBA" id="ARBA00006964"/>
    </source>
</evidence>
<dbReference type="Gene3D" id="3.40.1390.30">
    <property type="entry name" value="NIF3 (NGG1p interacting factor 3)-like"/>
    <property type="match status" value="1"/>
</dbReference>
<dbReference type="Gene3D" id="3.30.70.120">
    <property type="match status" value="1"/>
</dbReference>
<dbReference type="InterPro" id="IPR015867">
    <property type="entry name" value="N-reg_PII/ATP_PRibTrfase_C"/>
</dbReference>
<dbReference type="InterPro" id="IPR002678">
    <property type="entry name" value="DUF34/NIF3"/>
</dbReference>
<keyword evidence="8" id="KW-1185">Reference proteome</keyword>
<comment type="subunit">
    <text evidence="2">Homohexamer.</text>
</comment>
<proteinExistence type="inferred from homology"/>
<dbReference type="EMBL" id="RBIQ01000013">
    <property type="protein sequence ID" value="RKR06973.1"/>
    <property type="molecule type" value="Genomic_DNA"/>
</dbReference>
<evidence type="ECO:0000256" key="2">
    <source>
        <dbReference type="ARBA" id="ARBA00011643"/>
    </source>
</evidence>
<evidence type="ECO:0000256" key="4">
    <source>
        <dbReference type="ARBA" id="ARBA00022723"/>
    </source>
</evidence>
<evidence type="ECO:0000256" key="3">
    <source>
        <dbReference type="ARBA" id="ARBA00022112"/>
    </source>
</evidence>
<dbReference type="Pfam" id="PF01784">
    <property type="entry name" value="DUF34_NIF3"/>
    <property type="match status" value="1"/>
</dbReference>
<evidence type="ECO:0000256" key="6">
    <source>
        <dbReference type="PIRSR" id="PIRSR602678-1"/>
    </source>
</evidence>
<dbReference type="PANTHER" id="PTHR13799:SF14">
    <property type="entry name" value="GTP CYCLOHYDROLASE 1 TYPE 2 HOMOLOG"/>
    <property type="match status" value="1"/>
</dbReference>
<evidence type="ECO:0000313" key="8">
    <source>
        <dbReference type="Proteomes" id="UP000269412"/>
    </source>
</evidence>
<dbReference type="GO" id="GO:0005737">
    <property type="term" value="C:cytoplasm"/>
    <property type="evidence" value="ECO:0007669"/>
    <property type="project" value="TreeGrafter"/>
</dbReference>
<name>A0A495DTJ2_9FLAO</name>
<dbReference type="Proteomes" id="UP000269412">
    <property type="component" value="Unassembled WGS sequence"/>
</dbReference>
<dbReference type="InterPro" id="IPR036069">
    <property type="entry name" value="DUF34/NIF3_sf"/>
</dbReference>
<dbReference type="RefSeq" id="WP_121069195.1">
    <property type="nucleotide sequence ID" value="NZ_RBIQ01000013.1"/>
</dbReference>
<comment type="similarity">
    <text evidence="1 5">Belongs to the GTP cyclohydrolase I type 2/NIF3 family.</text>
</comment>
<dbReference type="GO" id="GO:0046872">
    <property type="term" value="F:metal ion binding"/>
    <property type="evidence" value="ECO:0007669"/>
    <property type="project" value="UniProtKB-UniRule"/>
</dbReference>
<dbReference type="FunFam" id="3.40.1390.30:FF:000001">
    <property type="entry name" value="GTP cyclohydrolase 1 type 2"/>
    <property type="match status" value="1"/>
</dbReference>
<dbReference type="SUPFAM" id="SSF102705">
    <property type="entry name" value="NIF3 (NGG1p interacting factor 3)-like"/>
    <property type="match status" value="1"/>
</dbReference>
<feature type="binding site" evidence="6">
    <location>
        <position position="331"/>
    </location>
    <ligand>
        <name>a divalent metal cation</name>
        <dbReference type="ChEBI" id="CHEBI:60240"/>
        <label>1</label>
    </ligand>
</feature>
<dbReference type="OrthoDB" id="9792792at2"/>
<feature type="binding site" evidence="6">
    <location>
        <position position="327"/>
    </location>
    <ligand>
        <name>a divalent metal cation</name>
        <dbReference type="ChEBI" id="CHEBI:60240"/>
        <label>1</label>
    </ligand>
</feature>
<sequence length="364" mass="40126">MTVKEVTNILEEFAPLNYAESFDNVGLLVGNKNADVTGILVTLDTLENVVEEAIIKKCNLIVSFHPIIFKGLKKITGANYVERVVIKAIQHNIAIYSMHTALDNNQAGVNAKICEILGLVNTKILIPQKDTIKKLTTYVPINAIDTIKEALFNAGAGNIGNYSNCSFTTEGVGSFKANENANPTLGEINKLHHEKEVQINITFSKSKEEKVLNALFKNHPYEEVAYEITTLENKNQNIGMGMVGELKAPAKEKDFLNFVKKQMSASGIRHSTFLGNNISKVAVLGGSGAFAINAAKQSGAQIFISSDIKYHEFYQAESKIVIADIGHYETEQFTKNLLVDYLTKKIPNFAIHLSESITNPIKYL</sequence>
<accession>A0A495DTJ2</accession>